<protein>
    <submittedName>
        <fullName evidence="1">Uncharacterized protein</fullName>
    </submittedName>
</protein>
<sequence>MARTCPECSSEMSEGYVPYLDMSRITDSYPFSLLKVAKRTRGSGTEEPIRLTASVCSHCGYVAFHLVPTEPDLEE</sequence>
<dbReference type="EMBL" id="AXUN02000176">
    <property type="protein sequence ID" value="ETA80709.1"/>
    <property type="molecule type" value="Genomic_DNA"/>
</dbReference>
<dbReference type="RefSeq" id="WP_023387369.1">
    <property type="nucleotide sequence ID" value="NZ_AXUN02000176.1"/>
</dbReference>
<comment type="caution">
    <text evidence="1">The sequence shown here is derived from an EMBL/GenBank/DDBJ whole genome shotgun (WGS) entry which is preliminary data.</text>
</comment>
<name>V7I690_9CLOT</name>
<evidence type="ECO:0000313" key="1">
    <source>
        <dbReference type="EMBL" id="ETA80709.1"/>
    </source>
</evidence>
<dbReference type="Proteomes" id="UP000017747">
    <property type="component" value="Unassembled WGS sequence"/>
</dbReference>
<dbReference type="OrthoDB" id="1644422at2"/>
<evidence type="ECO:0000313" key="2">
    <source>
        <dbReference type="Proteomes" id="UP000017747"/>
    </source>
</evidence>
<keyword evidence="2" id="KW-1185">Reference proteome</keyword>
<proteinExistence type="predicted"/>
<reference evidence="1 2" key="1">
    <citation type="journal article" date="2014" name="Genome Announc.">
        <title>Genome Sequence of Youngiibacter fragilis, the Type Strain of the Genus Youngiibacter.</title>
        <authorList>
            <person name="Wawrik C.B."/>
            <person name="Callaghan A.V."/>
            <person name="Stamps B.W."/>
            <person name="Wawrik B."/>
        </authorList>
    </citation>
    <scope>NUCLEOTIDE SEQUENCE [LARGE SCALE GENOMIC DNA]</scope>
    <source>
        <strain evidence="1 2">232.1</strain>
    </source>
</reference>
<dbReference type="AlphaFoldDB" id="V7I690"/>
<accession>V7I690</accession>
<organism evidence="1 2">
    <name type="scientific">Youngiibacter fragilis 232.1</name>
    <dbReference type="NCBI Taxonomy" id="994573"/>
    <lineage>
        <taxon>Bacteria</taxon>
        <taxon>Bacillati</taxon>
        <taxon>Bacillota</taxon>
        <taxon>Clostridia</taxon>
        <taxon>Eubacteriales</taxon>
        <taxon>Clostridiaceae</taxon>
        <taxon>Youngiibacter</taxon>
    </lineage>
</organism>
<gene>
    <name evidence="1" type="ORF">T472_0210420</name>
</gene>
<dbReference type="STRING" id="994573.T472_0210420"/>